<evidence type="ECO:0000313" key="2">
    <source>
        <dbReference type="EMBL" id="TYC47770.1"/>
    </source>
</evidence>
<keyword evidence="3" id="KW-1185">Reference proteome</keyword>
<dbReference type="EMBL" id="SDGZ01000032">
    <property type="protein sequence ID" value="TYC47770.1"/>
    <property type="molecule type" value="Genomic_DNA"/>
</dbReference>
<dbReference type="AlphaFoldDB" id="A0A6C2C141"/>
<evidence type="ECO:0000313" key="3">
    <source>
        <dbReference type="Proteomes" id="UP000371977"/>
    </source>
</evidence>
<dbReference type="Pfam" id="PF09524">
    <property type="entry name" value="Phg_2220_C"/>
    <property type="match status" value="1"/>
</dbReference>
<proteinExistence type="predicted"/>
<sequence>MGNDSKSKSKSKSYIESKNILSSNTFVFPDWLSEKNIETVKKGNFGNYEVRVPIAYLNQVAGKQYRIVEKSTKLVHARLTEGFTLDDFKTVIDTKVAEWINDTNMNKYLRPETLFGNKFEGYLNQRKSNVPDTYGDEYSSENLGF</sequence>
<gene>
    <name evidence="2" type="ORF">ESZ50_11400</name>
</gene>
<protein>
    <recommendedName>
        <fullName evidence="1">Phage conserved hypothetical protein C-terminal domain-containing protein</fullName>
    </recommendedName>
</protein>
<accession>A0A6C2C141</accession>
<feature type="domain" description="Phage conserved hypothetical protein C-terminal" evidence="1">
    <location>
        <begin position="54"/>
        <end position="124"/>
    </location>
</feature>
<dbReference type="NCBIfam" id="TIGR02220">
    <property type="entry name" value="phg_TIGR02220"/>
    <property type="match status" value="1"/>
</dbReference>
<reference evidence="2 3" key="1">
    <citation type="submission" date="2019-01" db="EMBL/GenBank/DDBJ databases">
        <title>Weissella sp. nov., a novel lactic acid bacterium isolated from animal feces.</title>
        <authorList>
            <person name="Wang L.-T."/>
        </authorList>
    </citation>
    <scope>NUCLEOTIDE SEQUENCE [LARGE SCALE GENOMIC DNA]</scope>
    <source>
        <strain evidence="2 3">8H-2</strain>
    </source>
</reference>
<comment type="caution">
    <text evidence="2">The sequence shown here is derived from an EMBL/GenBank/DDBJ whole genome shotgun (WGS) entry which is preliminary data.</text>
</comment>
<organism evidence="2 3">
    <name type="scientific">Weissella muntiaci</name>
    <dbReference type="NCBI Taxonomy" id="2508881"/>
    <lineage>
        <taxon>Bacteria</taxon>
        <taxon>Bacillati</taxon>
        <taxon>Bacillota</taxon>
        <taxon>Bacilli</taxon>
        <taxon>Lactobacillales</taxon>
        <taxon>Lactobacillaceae</taxon>
        <taxon>Weissella</taxon>
    </lineage>
</organism>
<dbReference type="Proteomes" id="UP000371977">
    <property type="component" value="Unassembled WGS sequence"/>
</dbReference>
<evidence type="ECO:0000259" key="1">
    <source>
        <dbReference type="Pfam" id="PF09524"/>
    </source>
</evidence>
<name>A0A6C2C141_9LACO</name>
<dbReference type="InterPro" id="IPR011741">
    <property type="entry name" value="Phg_2220_C"/>
</dbReference>
<dbReference type="OrthoDB" id="9804441at2"/>